<comment type="caution">
    <text evidence="2">The sequence shown here is derived from an EMBL/GenBank/DDBJ whole genome shotgun (WGS) entry which is preliminary data.</text>
</comment>
<keyword evidence="3" id="KW-1185">Reference proteome</keyword>
<dbReference type="PROSITE" id="PS00455">
    <property type="entry name" value="AMP_BINDING"/>
    <property type="match status" value="1"/>
</dbReference>
<name>A0A165U0Q9_9HYPH</name>
<reference evidence="2 3" key="1">
    <citation type="journal article" date="2016" name="Front. Microbiol.">
        <title>Comparative Genomic Analysis Reveals a Diverse Repertoire of Genes Involved in Prokaryote-Eukaryote Interactions within the Pseudovibrio Genus.</title>
        <authorList>
            <person name="Romano S."/>
            <person name="Fernandez-Guerra A."/>
            <person name="Reen F.J."/>
            <person name="Glockner F.O."/>
            <person name="Crowley S.P."/>
            <person name="O'Sullivan O."/>
            <person name="Cotter P.D."/>
            <person name="Adams C."/>
            <person name="Dobson A.D."/>
            <person name="O'Gara F."/>
        </authorList>
    </citation>
    <scope>NUCLEOTIDE SEQUENCE [LARGE SCALE GENOMIC DNA]</scope>
    <source>
        <strain evidence="2 3">Ad2</strain>
    </source>
</reference>
<keyword evidence="2" id="KW-0436">Ligase</keyword>
<dbReference type="OrthoDB" id="9803968at2"/>
<evidence type="ECO:0000313" key="3">
    <source>
        <dbReference type="Proteomes" id="UP000076577"/>
    </source>
</evidence>
<dbReference type="EMBL" id="LMCB01000125">
    <property type="protein sequence ID" value="KZL09102.1"/>
    <property type="molecule type" value="Genomic_DNA"/>
</dbReference>
<dbReference type="Gene3D" id="3.40.50.12780">
    <property type="entry name" value="N-terminal domain of ligase-like"/>
    <property type="match status" value="1"/>
</dbReference>
<dbReference type="InterPro" id="IPR042099">
    <property type="entry name" value="ANL_N_sf"/>
</dbReference>
<feature type="domain" description="AMP-dependent synthetase/ligase" evidence="1">
    <location>
        <begin position="52"/>
        <end position="405"/>
    </location>
</feature>
<dbReference type="InterPro" id="IPR020845">
    <property type="entry name" value="AMP-binding_CS"/>
</dbReference>
<dbReference type="AlphaFoldDB" id="A0A165U0Q9"/>
<dbReference type="STRING" id="989403.SAMN05421798_12013"/>
<proteinExistence type="predicted"/>
<accession>A0A165U0Q9</accession>
<organism evidence="2 3">
    <name type="scientific">Pseudovibrio axinellae</name>
    <dbReference type="NCBI Taxonomy" id="989403"/>
    <lineage>
        <taxon>Bacteria</taxon>
        <taxon>Pseudomonadati</taxon>
        <taxon>Pseudomonadota</taxon>
        <taxon>Alphaproteobacteria</taxon>
        <taxon>Hyphomicrobiales</taxon>
        <taxon>Stappiaceae</taxon>
        <taxon>Pseudovibrio</taxon>
    </lineage>
</organism>
<dbReference type="RefSeq" id="WP_068010139.1">
    <property type="nucleotide sequence ID" value="NZ_FOFM01000020.1"/>
</dbReference>
<protein>
    <submittedName>
        <fullName evidence="2">Long-chain-fatty-acid--CoA ligase</fullName>
        <ecNumber evidence="2">6.2.1.3</ecNumber>
    </submittedName>
</protein>
<gene>
    <name evidence="2" type="primary">lcfB_2</name>
    <name evidence="2" type="ORF">PsAD2_04106</name>
</gene>
<dbReference type="SUPFAM" id="SSF56801">
    <property type="entry name" value="Acetyl-CoA synthetase-like"/>
    <property type="match status" value="1"/>
</dbReference>
<sequence length="567" mass="61975">MNKFTPLSEEILSSISVMELKLLHLDPSVGAGNFAEKALAVSLNPDQPCLLQTEAESLAKGVQVEQLSLAELVDLSHRWASWYWKKGIRAHDVVAVYANDGLTQIVHFCALTLIGAVAAVTNGAMPGDVASAHFRHLRVRGIVTSAKQKAALDPALRNEVGFCIEIAKTAIPRKPEEFTRHRHDATDPVMITHSSGTTGRPKPVTLAHGQWFHGIRDNLARQGERTGERRLLSLPASHNSSIAFIIHAVLDGSQVLVAHTQSGDFAAEAIERFQPSTVAAFPITYVTLALRYAGSADFSSVRYWVNSGDAAHEKHIRRLVAHGTTPHDGGLVVGSTFVDGLGSSEMGHISFPVQHTKESSIYGRCIGRPHHWVDAQVFLEDGHRAKTNEVGRLGIKSPSITPGYWNDSDLTARSRIDGYFLTGDLVYRDEGGRFFHVDRTSDVIRTGEGPCYSLLSEELLMKLDEIVDDCILSSIDGKDGMSLPVAVVWSERAATMLADPLLETFNETLKDQNMPQLYAVAVVESAAIPRGITGKVLKRTLKENIAEAIKDQASASWLLDFEKIDND</sequence>
<dbReference type="EC" id="6.2.1.3" evidence="2"/>
<evidence type="ECO:0000259" key="1">
    <source>
        <dbReference type="Pfam" id="PF00501"/>
    </source>
</evidence>
<dbReference type="PANTHER" id="PTHR24096">
    <property type="entry name" value="LONG-CHAIN-FATTY-ACID--COA LIGASE"/>
    <property type="match status" value="1"/>
</dbReference>
<dbReference type="CDD" id="cd04433">
    <property type="entry name" value="AFD_class_I"/>
    <property type="match status" value="1"/>
</dbReference>
<dbReference type="Proteomes" id="UP000076577">
    <property type="component" value="Unassembled WGS sequence"/>
</dbReference>
<evidence type="ECO:0000313" key="2">
    <source>
        <dbReference type="EMBL" id="KZL09102.1"/>
    </source>
</evidence>
<dbReference type="InterPro" id="IPR000873">
    <property type="entry name" value="AMP-dep_synth/lig_dom"/>
</dbReference>
<dbReference type="PATRIC" id="fig|989403.3.peg.4482"/>
<dbReference type="GO" id="GO:0004467">
    <property type="term" value="F:long-chain fatty acid-CoA ligase activity"/>
    <property type="evidence" value="ECO:0007669"/>
    <property type="project" value="UniProtKB-EC"/>
</dbReference>
<dbReference type="Pfam" id="PF00501">
    <property type="entry name" value="AMP-binding"/>
    <property type="match status" value="1"/>
</dbReference>